<keyword evidence="13" id="KW-1185">Reference proteome</keyword>
<sequence length="652" mass="75541">MEPIDVDIDVDDKAEWSTRNDVIYIHTLHEHVKKGDLQTSTFNKRVWSTVGDEFFQQTKKRFTVLQLKSKFNRLRKKHREFSDLIAHTGFGWNPISNTVTAPEAVWAEYIKRVPAVKPYRKKGLEHYEILGDIFNTTTTTVQLSFSSSQVSLPSDEDREVEDNFINSGVHVNVDVDVGDDDDDNDSAEVELTEDSNKKKGKGARRSIGSFSNRRKNKWESMDTYFETAKEVMQARLEKVKVKSAESTGKSGEQFSVTECMEALESLRDIDGNTFNKFMERIVPCVEWRKAFLAMRYAFVQELLNGHPVRMHNMFHMDAPVFLNLYQTLEQSQLLEDDRHVTVIEAVGMCLYILSHGAVMRVVAERFQRSKDTMYRQFKRVLKGLCGLVPNIIREQTRGQQPPPPEIRNNPKFCPYFKKYIGAIDGTHVSACVPAHKQNSYRDRKIQVTQNIMCVCSFDMMFTFVYTGWEGTANDSRVFLDAIGRQENGFPHPNEGYYYVVDSGYINMPGFLTPYRGERYHLHDYEGQERAPRGPKKLFNYRHSSLRNVIERCFGVLKKRFTILKNMPSYKLRRQRLVPIACCVLHNFIRSQSRGDRMFREYENEDMLIDGEGEGEGRPIPNIDLSPSNVAVMTNVRDEIAKKMWTDCSRNKR</sequence>
<comment type="caution">
    <text evidence="12">The sequence shown here is derived from an EMBL/GenBank/DDBJ whole genome shotgun (WGS) entry which is preliminary data.</text>
</comment>
<dbReference type="PANTHER" id="PTHR22930">
    <property type="match status" value="1"/>
</dbReference>
<organism evidence="12 13">
    <name type="scientific">Dipteronia sinensis</name>
    <dbReference type="NCBI Taxonomy" id="43782"/>
    <lineage>
        <taxon>Eukaryota</taxon>
        <taxon>Viridiplantae</taxon>
        <taxon>Streptophyta</taxon>
        <taxon>Embryophyta</taxon>
        <taxon>Tracheophyta</taxon>
        <taxon>Spermatophyta</taxon>
        <taxon>Magnoliopsida</taxon>
        <taxon>eudicotyledons</taxon>
        <taxon>Gunneridae</taxon>
        <taxon>Pentapetalae</taxon>
        <taxon>rosids</taxon>
        <taxon>malvids</taxon>
        <taxon>Sapindales</taxon>
        <taxon>Sapindaceae</taxon>
        <taxon>Hippocastanoideae</taxon>
        <taxon>Acereae</taxon>
        <taxon>Dipteronia</taxon>
    </lineage>
</organism>
<evidence type="ECO:0000256" key="6">
    <source>
        <dbReference type="ARBA" id="ARBA00022801"/>
    </source>
</evidence>
<evidence type="ECO:0000259" key="11">
    <source>
        <dbReference type="Pfam" id="PF26138"/>
    </source>
</evidence>
<evidence type="ECO:0000256" key="2">
    <source>
        <dbReference type="ARBA" id="ARBA00004123"/>
    </source>
</evidence>
<evidence type="ECO:0000313" key="13">
    <source>
        <dbReference type="Proteomes" id="UP001281410"/>
    </source>
</evidence>
<gene>
    <name evidence="12" type="ORF">Dsin_002585</name>
</gene>
<keyword evidence="7" id="KW-0539">Nucleus</keyword>
<feature type="compositionally biased region" description="Acidic residues" evidence="8">
    <location>
        <begin position="176"/>
        <end position="193"/>
    </location>
</feature>
<protein>
    <recommendedName>
        <fullName evidence="14">Transposase</fullName>
    </recommendedName>
</protein>
<dbReference type="GO" id="GO:0046872">
    <property type="term" value="F:metal ion binding"/>
    <property type="evidence" value="ECO:0007669"/>
    <property type="project" value="UniProtKB-KW"/>
</dbReference>
<dbReference type="PANTHER" id="PTHR22930:SF228">
    <property type="entry name" value="PROTEIN ALP1-LIKE"/>
    <property type="match status" value="1"/>
</dbReference>
<evidence type="ECO:0000256" key="4">
    <source>
        <dbReference type="ARBA" id="ARBA00022722"/>
    </source>
</evidence>
<name>A0AAE0B7S9_9ROSI</name>
<comment type="subcellular location">
    <subcellularLocation>
        <location evidence="2">Nucleus</location>
    </subcellularLocation>
</comment>
<dbReference type="InterPro" id="IPR045249">
    <property type="entry name" value="HARBI1-like"/>
</dbReference>
<evidence type="ECO:0000259" key="10">
    <source>
        <dbReference type="Pfam" id="PF13359"/>
    </source>
</evidence>
<dbReference type="InterPro" id="IPR027806">
    <property type="entry name" value="HARBI1_dom"/>
</dbReference>
<evidence type="ECO:0000256" key="8">
    <source>
        <dbReference type="SAM" id="MobiDB-lite"/>
    </source>
</evidence>
<dbReference type="Pfam" id="PF26138">
    <property type="entry name" value="DUF8040"/>
    <property type="match status" value="1"/>
</dbReference>
<evidence type="ECO:0000313" key="12">
    <source>
        <dbReference type="EMBL" id="KAK3230704.1"/>
    </source>
</evidence>
<feature type="domain" description="DUF8040" evidence="11">
    <location>
        <begin position="296"/>
        <end position="385"/>
    </location>
</feature>
<dbReference type="InterPro" id="IPR058353">
    <property type="entry name" value="DUF8040"/>
</dbReference>
<keyword evidence="4" id="KW-0540">Nuclease</keyword>
<keyword evidence="6" id="KW-0378">Hydrolase</keyword>
<proteinExistence type="inferred from homology"/>
<dbReference type="GO" id="GO:0005634">
    <property type="term" value="C:nucleus"/>
    <property type="evidence" value="ECO:0007669"/>
    <property type="project" value="UniProtKB-SubCell"/>
</dbReference>
<dbReference type="GO" id="GO:0016787">
    <property type="term" value="F:hydrolase activity"/>
    <property type="evidence" value="ECO:0007669"/>
    <property type="project" value="UniProtKB-KW"/>
</dbReference>
<dbReference type="GO" id="GO:0004518">
    <property type="term" value="F:nuclease activity"/>
    <property type="evidence" value="ECO:0007669"/>
    <property type="project" value="UniProtKB-KW"/>
</dbReference>
<dbReference type="Pfam" id="PF13359">
    <property type="entry name" value="DDE_Tnp_4"/>
    <property type="match status" value="1"/>
</dbReference>
<evidence type="ECO:0000256" key="3">
    <source>
        <dbReference type="ARBA" id="ARBA00006958"/>
    </source>
</evidence>
<dbReference type="Pfam" id="PF12776">
    <property type="entry name" value="Myb_DNA-bind_3"/>
    <property type="match status" value="1"/>
</dbReference>
<reference evidence="12" key="1">
    <citation type="journal article" date="2023" name="Plant J.">
        <title>Genome sequences and population genomics provide insights into the demographic history, inbreeding, and mutation load of two 'living fossil' tree species of Dipteronia.</title>
        <authorList>
            <person name="Feng Y."/>
            <person name="Comes H.P."/>
            <person name="Chen J."/>
            <person name="Zhu S."/>
            <person name="Lu R."/>
            <person name="Zhang X."/>
            <person name="Li P."/>
            <person name="Qiu J."/>
            <person name="Olsen K.M."/>
            <person name="Qiu Y."/>
        </authorList>
    </citation>
    <scope>NUCLEOTIDE SEQUENCE</scope>
    <source>
        <strain evidence="12">NBL</strain>
    </source>
</reference>
<comment type="cofactor">
    <cofactor evidence="1">
        <name>a divalent metal cation</name>
        <dbReference type="ChEBI" id="CHEBI:60240"/>
    </cofactor>
</comment>
<feature type="domain" description="Myb/SANT-like" evidence="9">
    <location>
        <begin position="15"/>
        <end position="109"/>
    </location>
</feature>
<dbReference type="AlphaFoldDB" id="A0AAE0B7S9"/>
<comment type="similarity">
    <text evidence="3">Belongs to the HARBI1 family.</text>
</comment>
<evidence type="ECO:0000256" key="1">
    <source>
        <dbReference type="ARBA" id="ARBA00001968"/>
    </source>
</evidence>
<accession>A0AAE0B7S9</accession>
<keyword evidence="5" id="KW-0479">Metal-binding</keyword>
<dbReference type="InterPro" id="IPR024752">
    <property type="entry name" value="Myb/SANT-like_dom"/>
</dbReference>
<feature type="region of interest" description="Disordered" evidence="8">
    <location>
        <begin position="175"/>
        <end position="207"/>
    </location>
</feature>
<evidence type="ECO:0000259" key="9">
    <source>
        <dbReference type="Pfam" id="PF12776"/>
    </source>
</evidence>
<evidence type="ECO:0008006" key="14">
    <source>
        <dbReference type="Google" id="ProtNLM"/>
    </source>
</evidence>
<dbReference type="EMBL" id="JANJYJ010000001">
    <property type="protein sequence ID" value="KAK3230704.1"/>
    <property type="molecule type" value="Genomic_DNA"/>
</dbReference>
<dbReference type="Proteomes" id="UP001281410">
    <property type="component" value="Unassembled WGS sequence"/>
</dbReference>
<feature type="domain" description="DDE Tnp4" evidence="10">
    <location>
        <begin position="423"/>
        <end position="586"/>
    </location>
</feature>
<evidence type="ECO:0000256" key="5">
    <source>
        <dbReference type="ARBA" id="ARBA00022723"/>
    </source>
</evidence>
<evidence type="ECO:0000256" key="7">
    <source>
        <dbReference type="ARBA" id="ARBA00023242"/>
    </source>
</evidence>